<dbReference type="SUPFAM" id="SSF48452">
    <property type="entry name" value="TPR-like"/>
    <property type="match status" value="1"/>
</dbReference>
<feature type="repeat" description="TPR" evidence="1">
    <location>
        <begin position="18"/>
        <end position="51"/>
    </location>
</feature>
<feature type="region of interest" description="Disordered" evidence="2">
    <location>
        <begin position="237"/>
        <end position="256"/>
    </location>
</feature>
<accession>A0A238XR70</accession>
<evidence type="ECO:0000313" key="4">
    <source>
        <dbReference type="Proteomes" id="UP000198324"/>
    </source>
</evidence>
<evidence type="ECO:0000256" key="2">
    <source>
        <dbReference type="SAM" id="MobiDB-lite"/>
    </source>
</evidence>
<evidence type="ECO:0000313" key="3">
    <source>
        <dbReference type="EMBL" id="SNR60953.1"/>
    </source>
</evidence>
<dbReference type="OrthoDB" id="5471982at2"/>
<proteinExistence type="predicted"/>
<dbReference type="InterPro" id="IPR011990">
    <property type="entry name" value="TPR-like_helical_dom_sf"/>
</dbReference>
<evidence type="ECO:0000256" key="1">
    <source>
        <dbReference type="PROSITE-ProRule" id="PRU00339"/>
    </source>
</evidence>
<dbReference type="Pfam" id="PF13432">
    <property type="entry name" value="TPR_16"/>
    <property type="match status" value="1"/>
</dbReference>
<reference evidence="3 4" key="1">
    <citation type="submission" date="2017-06" db="EMBL/GenBank/DDBJ databases">
        <authorList>
            <person name="Kim H.J."/>
            <person name="Triplett B.A."/>
        </authorList>
    </citation>
    <scope>NUCLEOTIDE SEQUENCE [LARGE SCALE GENOMIC DNA]</scope>
    <source>
        <strain evidence="3 4">DSM 13116</strain>
    </source>
</reference>
<organism evidence="3 4">
    <name type="scientific">Humidesulfovibrio mexicanus</name>
    <dbReference type="NCBI Taxonomy" id="147047"/>
    <lineage>
        <taxon>Bacteria</taxon>
        <taxon>Pseudomonadati</taxon>
        <taxon>Thermodesulfobacteriota</taxon>
        <taxon>Desulfovibrionia</taxon>
        <taxon>Desulfovibrionales</taxon>
        <taxon>Desulfovibrionaceae</taxon>
        <taxon>Humidesulfovibrio</taxon>
    </lineage>
</organism>
<dbReference type="Gene3D" id="1.25.40.10">
    <property type="entry name" value="Tetratricopeptide repeat domain"/>
    <property type="match status" value="1"/>
</dbReference>
<keyword evidence="1" id="KW-0802">TPR repeat</keyword>
<keyword evidence="4" id="KW-1185">Reference proteome</keyword>
<name>A0A238XR70_9BACT</name>
<dbReference type="PROSITE" id="PS50005">
    <property type="entry name" value="TPR"/>
    <property type="match status" value="1"/>
</dbReference>
<feature type="region of interest" description="Disordered" evidence="2">
    <location>
        <begin position="140"/>
        <end position="182"/>
    </location>
</feature>
<sequence length="278" mass="30890">MRRKIEWYQEVLALEPGSRIFFPLAKLFVEFGQLEDAERTLRQGLDRHPDSMEARLLLIQVLTRQERYDEALEHMPAVIKPLERYPAFWSLWAQQTAEKDRDFSVFLMLVASHFTDRPVKWTDVVIEGLSSLTERLIGPLKTGARKPREHTVSAPQAQPAPDRSAAALDGAEAGYDGPAPEAGSYRTRTMAELLASQGDFGGALGIYRELWGRALDDREKTDLSSRIATLEANMAAAPAGEGGPVPPPADDPFGKHAKNRLMSTLEALAARLESRIQA</sequence>
<dbReference type="Proteomes" id="UP000198324">
    <property type="component" value="Unassembled WGS sequence"/>
</dbReference>
<gene>
    <name evidence="3" type="ORF">SAMN04488503_0327</name>
</gene>
<dbReference type="RefSeq" id="WP_089271043.1">
    <property type="nucleotide sequence ID" value="NZ_FZOC01000001.1"/>
</dbReference>
<dbReference type="InterPro" id="IPR019734">
    <property type="entry name" value="TPR_rpt"/>
</dbReference>
<dbReference type="EMBL" id="FZOC01000001">
    <property type="protein sequence ID" value="SNR60953.1"/>
    <property type="molecule type" value="Genomic_DNA"/>
</dbReference>
<protein>
    <submittedName>
        <fullName evidence="3">Tetratricopeptide repeat-containing protein</fullName>
    </submittedName>
</protein>
<dbReference type="AlphaFoldDB" id="A0A238XR70"/>